<name>K5VG15_PHACS</name>
<dbReference type="GeneID" id="18918886"/>
<accession>K5VG15</accession>
<evidence type="ECO:0000313" key="2">
    <source>
        <dbReference type="EMBL" id="EKM50133.1"/>
    </source>
</evidence>
<dbReference type="Proteomes" id="UP000008370">
    <property type="component" value="Unassembled WGS sequence"/>
</dbReference>
<dbReference type="KEGG" id="pco:PHACADRAFT_264689"/>
<dbReference type="InParanoid" id="K5VG15"/>
<dbReference type="AlphaFoldDB" id="K5VG15"/>
<protein>
    <submittedName>
        <fullName evidence="2">Uncharacterized protein</fullName>
    </submittedName>
</protein>
<proteinExistence type="predicted"/>
<sequence>MFAQYSPLFTSGLRLADNSPSSSRAPSPKQRTHKSKKQTHDSLPITIWSATFSLCDGVPADSEDDALFLTFKPSRREIEEGRSFLSLDLADSHRSMSLRRKDTVTTTQGRSVPTSPVIAIPSLP</sequence>
<organism evidence="2 3">
    <name type="scientific">Phanerochaete carnosa (strain HHB-10118-sp)</name>
    <name type="common">White-rot fungus</name>
    <name type="synonym">Peniophora carnosa</name>
    <dbReference type="NCBI Taxonomy" id="650164"/>
    <lineage>
        <taxon>Eukaryota</taxon>
        <taxon>Fungi</taxon>
        <taxon>Dikarya</taxon>
        <taxon>Basidiomycota</taxon>
        <taxon>Agaricomycotina</taxon>
        <taxon>Agaricomycetes</taxon>
        <taxon>Polyporales</taxon>
        <taxon>Phanerochaetaceae</taxon>
        <taxon>Phanerochaete</taxon>
    </lineage>
</organism>
<reference evidence="2 3" key="1">
    <citation type="journal article" date="2012" name="BMC Genomics">
        <title>Comparative genomics of the white-rot fungi, Phanerochaete carnosa and P. chrysosporium, to elucidate the genetic basis of the distinct wood types they colonize.</title>
        <authorList>
            <person name="Suzuki H."/>
            <person name="MacDonald J."/>
            <person name="Syed K."/>
            <person name="Salamov A."/>
            <person name="Hori C."/>
            <person name="Aerts A."/>
            <person name="Henrissat B."/>
            <person name="Wiebenga A."/>
            <person name="vanKuyk P.A."/>
            <person name="Barry K."/>
            <person name="Lindquist E."/>
            <person name="LaButti K."/>
            <person name="Lapidus A."/>
            <person name="Lucas S."/>
            <person name="Coutinho P."/>
            <person name="Gong Y."/>
            <person name="Samejima M."/>
            <person name="Mahadevan R."/>
            <person name="Abou-Zaid M."/>
            <person name="de Vries R.P."/>
            <person name="Igarashi K."/>
            <person name="Yadav J.S."/>
            <person name="Grigoriev I.V."/>
            <person name="Master E.R."/>
        </authorList>
    </citation>
    <scope>NUCLEOTIDE SEQUENCE [LARGE SCALE GENOMIC DNA]</scope>
    <source>
        <strain evidence="2 3">HHB-10118-sp</strain>
    </source>
</reference>
<keyword evidence="3" id="KW-1185">Reference proteome</keyword>
<dbReference type="EMBL" id="JH930479">
    <property type="protein sequence ID" value="EKM50133.1"/>
    <property type="molecule type" value="Genomic_DNA"/>
</dbReference>
<evidence type="ECO:0000256" key="1">
    <source>
        <dbReference type="SAM" id="MobiDB-lite"/>
    </source>
</evidence>
<dbReference type="OrthoDB" id="3260393at2759"/>
<evidence type="ECO:0000313" key="3">
    <source>
        <dbReference type="Proteomes" id="UP000008370"/>
    </source>
</evidence>
<dbReference type="RefSeq" id="XP_007401324.1">
    <property type="nucleotide sequence ID" value="XM_007401262.1"/>
</dbReference>
<feature type="region of interest" description="Disordered" evidence="1">
    <location>
        <begin position="1"/>
        <end position="41"/>
    </location>
</feature>
<dbReference type="HOGENOM" id="CLU_2004706_0_0_1"/>
<gene>
    <name evidence="2" type="ORF">PHACADRAFT_264689</name>
</gene>